<dbReference type="EMBL" id="RQFP01000014">
    <property type="protein sequence ID" value="TGK91870.1"/>
    <property type="molecule type" value="Genomic_DNA"/>
</dbReference>
<keyword evidence="2" id="KW-1185">Reference proteome</keyword>
<accession>A0A2M9Y1B8</accession>
<dbReference type="Proteomes" id="UP000297891">
    <property type="component" value="Unassembled WGS sequence"/>
</dbReference>
<proteinExistence type="predicted"/>
<protein>
    <submittedName>
        <fullName evidence="1">Uncharacterized protein</fullName>
    </submittedName>
</protein>
<dbReference type="RefSeq" id="WP_100790711.1">
    <property type="nucleotide sequence ID" value="NZ_NPDQ01000004.1"/>
</dbReference>
<name>A0A2M9Y1B8_9LEPT</name>
<comment type="caution">
    <text evidence="1">The sequence shown here is derived from an EMBL/GenBank/DDBJ whole genome shotgun (WGS) entry which is preliminary data.</text>
</comment>
<sequence length="162" mass="19424">MILNDSSKYNYDIENDDEPELYTYTFDLKKLEEKSYNYSVSVWKSIKKALKDFSPENMPNFVIFCGDNYYDGLPISYQIGILGEIESNLHISLMREFNKNTAFCDFDINSNEFLVAKYRFDKKKVYSYNNWEEKAYSDYNIGKRVLPRYLFNEDWINYHGIE</sequence>
<gene>
    <name evidence="1" type="ORF">EHQ30_16920</name>
</gene>
<evidence type="ECO:0000313" key="2">
    <source>
        <dbReference type="Proteomes" id="UP000297891"/>
    </source>
</evidence>
<dbReference type="AlphaFoldDB" id="A0A2M9Y1B8"/>
<reference evidence="1" key="1">
    <citation type="journal article" date="2019" name="PLoS Negl. Trop. Dis.">
        <title>Revisiting the worldwide diversity of Leptospira species in the environment.</title>
        <authorList>
            <person name="Vincent A.T."/>
            <person name="Schiettekatte O."/>
            <person name="Bourhy P."/>
            <person name="Veyrier F.J."/>
            <person name="Picardeau M."/>
        </authorList>
    </citation>
    <scope>NUCLEOTIDE SEQUENCE [LARGE SCALE GENOMIC DNA]</scope>
    <source>
        <strain evidence="1">201800277</strain>
    </source>
</reference>
<organism evidence="1 2">
    <name type="scientific">Leptospira brenneri</name>
    <dbReference type="NCBI Taxonomy" id="2023182"/>
    <lineage>
        <taxon>Bacteria</taxon>
        <taxon>Pseudomonadati</taxon>
        <taxon>Spirochaetota</taxon>
        <taxon>Spirochaetia</taxon>
        <taxon>Leptospirales</taxon>
        <taxon>Leptospiraceae</taxon>
        <taxon>Leptospira</taxon>
    </lineage>
</organism>
<evidence type="ECO:0000313" key="1">
    <source>
        <dbReference type="EMBL" id="TGK91870.1"/>
    </source>
</evidence>